<dbReference type="Proteomes" id="UP000276133">
    <property type="component" value="Unassembled WGS sequence"/>
</dbReference>
<keyword evidence="2" id="KW-1185">Reference proteome</keyword>
<gene>
    <name evidence="1" type="ORF">BpHYR1_031723</name>
</gene>
<evidence type="ECO:0000313" key="1">
    <source>
        <dbReference type="EMBL" id="RMZ99418.1"/>
    </source>
</evidence>
<name>A0A3M7PKA7_BRAPC</name>
<protein>
    <submittedName>
        <fullName evidence="1">Uncharacterized protein</fullName>
    </submittedName>
</protein>
<sequence length="59" mass="6962">MHKKSKKYQNVKNVKFSTFAVEIRQINSFNANKCAQYPNSKKSFCAEPLKLCRMVKYEN</sequence>
<dbReference type="EMBL" id="REGN01010225">
    <property type="protein sequence ID" value="RMZ99418.1"/>
    <property type="molecule type" value="Genomic_DNA"/>
</dbReference>
<proteinExistence type="predicted"/>
<dbReference type="AlphaFoldDB" id="A0A3M7PKA7"/>
<organism evidence="1 2">
    <name type="scientific">Brachionus plicatilis</name>
    <name type="common">Marine rotifer</name>
    <name type="synonym">Brachionus muelleri</name>
    <dbReference type="NCBI Taxonomy" id="10195"/>
    <lineage>
        <taxon>Eukaryota</taxon>
        <taxon>Metazoa</taxon>
        <taxon>Spiralia</taxon>
        <taxon>Gnathifera</taxon>
        <taxon>Rotifera</taxon>
        <taxon>Eurotatoria</taxon>
        <taxon>Monogononta</taxon>
        <taxon>Pseudotrocha</taxon>
        <taxon>Ploima</taxon>
        <taxon>Brachionidae</taxon>
        <taxon>Brachionus</taxon>
    </lineage>
</organism>
<evidence type="ECO:0000313" key="2">
    <source>
        <dbReference type="Proteomes" id="UP000276133"/>
    </source>
</evidence>
<accession>A0A3M7PKA7</accession>
<comment type="caution">
    <text evidence="1">The sequence shown here is derived from an EMBL/GenBank/DDBJ whole genome shotgun (WGS) entry which is preliminary data.</text>
</comment>
<reference evidence="1 2" key="1">
    <citation type="journal article" date="2018" name="Sci. Rep.">
        <title>Genomic signatures of local adaptation to the degree of environmental predictability in rotifers.</title>
        <authorList>
            <person name="Franch-Gras L."/>
            <person name="Hahn C."/>
            <person name="Garcia-Roger E.M."/>
            <person name="Carmona M.J."/>
            <person name="Serra M."/>
            <person name="Gomez A."/>
        </authorList>
    </citation>
    <scope>NUCLEOTIDE SEQUENCE [LARGE SCALE GENOMIC DNA]</scope>
    <source>
        <strain evidence="1">HYR1</strain>
    </source>
</reference>